<evidence type="ECO:0000256" key="1">
    <source>
        <dbReference type="ARBA" id="ARBA00008791"/>
    </source>
</evidence>
<dbReference type="InterPro" id="IPR006015">
    <property type="entry name" value="Universal_stress_UspA"/>
</dbReference>
<dbReference type="Gene3D" id="3.40.50.12370">
    <property type="match status" value="1"/>
</dbReference>
<dbReference type="InterPro" id="IPR006016">
    <property type="entry name" value="UspA"/>
</dbReference>
<keyword evidence="4" id="KW-1185">Reference proteome</keyword>
<reference evidence="3 4" key="1">
    <citation type="submission" date="2016-11" db="EMBL/GenBank/DDBJ databases">
        <authorList>
            <person name="Jaros S."/>
            <person name="Januszkiewicz K."/>
            <person name="Wedrychowicz H."/>
        </authorList>
    </citation>
    <scope>NUCLEOTIDE SEQUENCE [LARGE SCALE GENOMIC DNA]</scope>
    <source>
        <strain evidence="3 4">CGMCC 1.8863</strain>
    </source>
</reference>
<dbReference type="PRINTS" id="PR01438">
    <property type="entry name" value="UNVRSLSTRESS"/>
</dbReference>
<gene>
    <name evidence="3" type="ORF">SAMN04487911_12150</name>
</gene>
<accession>A0A1M6JCJ7</accession>
<proteinExistence type="inferred from homology"/>
<evidence type="ECO:0000313" key="4">
    <source>
        <dbReference type="Proteomes" id="UP000184231"/>
    </source>
</evidence>
<dbReference type="AlphaFoldDB" id="A0A1M6JCJ7"/>
<dbReference type="Proteomes" id="UP000184231">
    <property type="component" value="Unassembled WGS sequence"/>
</dbReference>
<feature type="domain" description="UspA" evidence="2">
    <location>
        <begin position="1"/>
        <end position="150"/>
    </location>
</feature>
<organism evidence="3 4">
    <name type="scientific">Arenibacter nanhaiticus</name>
    <dbReference type="NCBI Taxonomy" id="558155"/>
    <lineage>
        <taxon>Bacteria</taxon>
        <taxon>Pseudomonadati</taxon>
        <taxon>Bacteroidota</taxon>
        <taxon>Flavobacteriia</taxon>
        <taxon>Flavobacteriales</taxon>
        <taxon>Flavobacteriaceae</taxon>
        <taxon>Arenibacter</taxon>
    </lineage>
</organism>
<dbReference type="EMBL" id="FQYX01000021">
    <property type="protein sequence ID" value="SHJ44393.1"/>
    <property type="molecule type" value="Genomic_DNA"/>
</dbReference>
<dbReference type="CDD" id="cd00293">
    <property type="entry name" value="USP-like"/>
    <property type="match status" value="1"/>
</dbReference>
<dbReference type="PANTHER" id="PTHR46268:SF6">
    <property type="entry name" value="UNIVERSAL STRESS PROTEIN UP12"/>
    <property type="match status" value="1"/>
</dbReference>
<dbReference type="STRING" id="558155.SAMN04487911_12150"/>
<sequence length="286" mass="32775">MKNILIPTDFSENSWNAIQYIVVLYTHTPCNFFLLHVKDEQSPLSGEFSLDTYRQGQGVALKDFSSATVKMGLLLKQLRQNQLHTEHHFRSIQDNGNLVDAIRGRIDNLKIDLIVMGAKGINVKQSLSTIIGSNTRDVLTKVRCNTMVIPEKVTFKIPKEIVFPTDFTTFYSFQFLKTMAEILTISQSTLRIMNASKLNGNFTEYQSSNKTYLRDYLEESFTETHSFHDFTHVKITTAIQDFVDCKKAEMILMVGKNVNFLQQLFFKAKTENNSYYTTVPLLVIHG</sequence>
<dbReference type="PANTHER" id="PTHR46268">
    <property type="entry name" value="STRESS RESPONSE PROTEIN NHAX"/>
    <property type="match status" value="1"/>
</dbReference>
<dbReference type="OrthoDB" id="9788959at2"/>
<dbReference type="Pfam" id="PF00582">
    <property type="entry name" value="Usp"/>
    <property type="match status" value="1"/>
</dbReference>
<comment type="similarity">
    <text evidence="1">Belongs to the universal stress protein A family.</text>
</comment>
<dbReference type="SUPFAM" id="SSF52402">
    <property type="entry name" value="Adenine nucleotide alpha hydrolases-like"/>
    <property type="match status" value="2"/>
</dbReference>
<dbReference type="RefSeq" id="WP_072765104.1">
    <property type="nucleotide sequence ID" value="NZ_FQYX01000021.1"/>
</dbReference>
<protein>
    <submittedName>
        <fullName evidence="3">Nucleotide-binding universal stress protein, UspA family</fullName>
    </submittedName>
</protein>
<name>A0A1M6JCJ7_9FLAO</name>
<evidence type="ECO:0000259" key="2">
    <source>
        <dbReference type="Pfam" id="PF00582"/>
    </source>
</evidence>
<evidence type="ECO:0000313" key="3">
    <source>
        <dbReference type="EMBL" id="SHJ44393.1"/>
    </source>
</evidence>